<feature type="domain" description="N-acetyltransferase" evidence="1">
    <location>
        <begin position="13"/>
        <end position="180"/>
    </location>
</feature>
<dbReference type="EMBL" id="CP060394">
    <property type="protein sequence ID" value="QNI34628.1"/>
    <property type="molecule type" value="Genomic_DNA"/>
</dbReference>
<evidence type="ECO:0000313" key="2">
    <source>
        <dbReference type="EMBL" id="QNI34628.1"/>
    </source>
</evidence>
<dbReference type="PROSITE" id="PS51186">
    <property type="entry name" value="GNAT"/>
    <property type="match status" value="1"/>
</dbReference>
<keyword evidence="3" id="KW-1185">Reference proteome</keyword>
<dbReference type="CDD" id="cd04301">
    <property type="entry name" value="NAT_SF"/>
    <property type="match status" value="1"/>
</dbReference>
<dbReference type="PANTHER" id="PTHR43610">
    <property type="entry name" value="BLL6696 PROTEIN"/>
    <property type="match status" value="1"/>
</dbReference>
<protein>
    <submittedName>
        <fullName evidence="2">GNAT family N-acetyltransferase</fullName>
    </submittedName>
</protein>
<dbReference type="RefSeq" id="WP_186746937.1">
    <property type="nucleotide sequence ID" value="NZ_CP060394.1"/>
</dbReference>
<dbReference type="KEGG" id="adin:H7849_12450"/>
<dbReference type="PANTHER" id="PTHR43610:SF1">
    <property type="entry name" value="N-ACETYLTRANSFERASE DOMAIN-CONTAINING PROTEIN"/>
    <property type="match status" value="1"/>
</dbReference>
<dbReference type="InterPro" id="IPR000182">
    <property type="entry name" value="GNAT_dom"/>
</dbReference>
<gene>
    <name evidence="2" type="ORF">H7849_12450</name>
</gene>
<sequence length="201" mass="23074">MQVAPVTLEGTVVRLEPLSMSHFAELAEIAFNTDIWRWMTDPMKGEDDLRRYIQTGLDAAAAGTAMPWATRSKRDNRIIGSTRFADIQPFHKTLEIGWTWVYPDYQRSGINVEAKYLQLRHAFEVMGARRVAFKTHQQNVKSQTAIQALGAKPEGVFRNHVIMPDGSARHSHWYSIIDEEWPEVKARLETRMQKHLQRASG</sequence>
<name>A0A7G8BQ08_9BACT</name>
<proteinExistence type="predicted"/>
<dbReference type="Gene3D" id="3.40.630.30">
    <property type="match status" value="1"/>
</dbReference>
<dbReference type="InterPro" id="IPR016181">
    <property type="entry name" value="Acyl_CoA_acyltransferase"/>
</dbReference>
<dbReference type="Proteomes" id="UP000515312">
    <property type="component" value="Chromosome"/>
</dbReference>
<dbReference type="GO" id="GO:0016747">
    <property type="term" value="F:acyltransferase activity, transferring groups other than amino-acyl groups"/>
    <property type="evidence" value="ECO:0007669"/>
    <property type="project" value="InterPro"/>
</dbReference>
<dbReference type="SUPFAM" id="SSF55729">
    <property type="entry name" value="Acyl-CoA N-acyltransferases (Nat)"/>
    <property type="match status" value="1"/>
</dbReference>
<keyword evidence="2" id="KW-0808">Transferase</keyword>
<evidence type="ECO:0000259" key="1">
    <source>
        <dbReference type="PROSITE" id="PS51186"/>
    </source>
</evidence>
<dbReference type="Pfam" id="PF13302">
    <property type="entry name" value="Acetyltransf_3"/>
    <property type="match status" value="1"/>
</dbReference>
<evidence type="ECO:0000313" key="3">
    <source>
        <dbReference type="Proteomes" id="UP000515312"/>
    </source>
</evidence>
<reference evidence="2 3" key="1">
    <citation type="submission" date="2020-08" db="EMBL/GenBank/DDBJ databases">
        <title>Edaphobacter telluris sp. nov. and Acidobacterium dinghuensis sp. nov., two acidobacteria isolated from forest soil.</title>
        <authorList>
            <person name="Fu J."/>
            <person name="Qiu L."/>
        </authorList>
    </citation>
    <scope>NUCLEOTIDE SEQUENCE [LARGE SCALE GENOMIC DNA]</scope>
    <source>
        <strain evidence="2">4Y35</strain>
    </source>
</reference>
<accession>A0A7G8BQ08</accession>
<dbReference type="AlphaFoldDB" id="A0A7G8BQ08"/>
<organism evidence="2 3">
    <name type="scientific">Alloacidobacterium dinghuense</name>
    <dbReference type="NCBI Taxonomy" id="2763107"/>
    <lineage>
        <taxon>Bacteria</taxon>
        <taxon>Pseudomonadati</taxon>
        <taxon>Acidobacteriota</taxon>
        <taxon>Terriglobia</taxon>
        <taxon>Terriglobales</taxon>
        <taxon>Acidobacteriaceae</taxon>
        <taxon>Alloacidobacterium</taxon>
    </lineage>
</organism>